<protein>
    <submittedName>
        <fullName evidence="2">Hint domain-containing protein</fullName>
    </submittedName>
</protein>
<dbReference type="InterPro" id="IPR028992">
    <property type="entry name" value="Hedgehog/Intein_dom"/>
</dbReference>
<feature type="domain" description="Hedgehog/Intein (Hint)" evidence="1">
    <location>
        <begin position="110"/>
        <end position="252"/>
    </location>
</feature>
<dbReference type="PROSITE" id="PS00018">
    <property type="entry name" value="EF_HAND_1"/>
    <property type="match status" value="1"/>
</dbReference>
<evidence type="ECO:0000313" key="2">
    <source>
        <dbReference type="EMBL" id="TWI35956.1"/>
    </source>
</evidence>
<dbReference type="AlphaFoldDB" id="A0A562NW78"/>
<dbReference type="OrthoDB" id="6305173at2"/>
<dbReference type="InterPro" id="IPR018247">
    <property type="entry name" value="EF_Hand_1_Ca_BS"/>
</dbReference>
<reference evidence="2 3" key="1">
    <citation type="journal article" date="2015" name="Stand. Genomic Sci.">
        <title>Genomic Encyclopedia of Bacterial and Archaeal Type Strains, Phase III: the genomes of soil and plant-associated and newly described type strains.</title>
        <authorList>
            <person name="Whitman W.B."/>
            <person name="Woyke T."/>
            <person name="Klenk H.P."/>
            <person name="Zhou Y."/>
            <person name="Lilburn T.G."/>
            <person name="Beck B.J."/>
            <person name="De Vos P."/>
            <person name="Vandamme P."/>
            <person name="Eisen J.A."/>
            <person name="Garrity G."/>
            <person name="Hugenholtz P."/>
            <person name="Kyrpides N.C."/>
        </authorList>
    </citation>
    <scope>NUCLEOTIDE SEQUENCE [LARGE SCALE GENOMIC DNA]</scope>
    <source>
        <strain evidence="2 3">CGMCC 1.5364</strain>
    </source>
</reference>
<name>A0A562NW78_9RHOB</name>
<proteinExistence type="predicted"/>
<dbReference type="RefSeq" id="WP_145397008.1">
    <property type="nucleotide sequence ID" value="NZ_VLKU01000003.1"/>
</dbReference>
<dbReference type="EMBL" id="VLKU01000003">
    <property type="protein sequence ID" value="TWI35956.1"/>
    <property type="molecule type" value="Genomic_DNA"/>
</dbReference>
<organism evidence="2 3">
    <name type="scientific">Paracoccus sulfuroxidans</name>
    <dbReference type="NCBI Taxonomy" id="384678"/>
    <lineage>
        <taxon>Bacteria</taxon>
        <taxon>Pseudomonadati</taxon>
        <taxon>Pseudomonadota</taxon>
        <taxon>Alphaproteobacteria</taxon>
        <taxon>Rhodobacterales</taxon>
        <taxon>Paracoccaceae</taxon>
        <taxon>Paracoccus</taxon>
    </lineage>
</organism>
<sequence>MPLITITLYETVVVNGIATGDSRVVELQINDVDGNGAINRTEWLQYVGGTAQGHVAGNTSPPALFKGPTGDVMNGTLYTPVAYSRNDNLRTLLQDLSKSKYEPSVDALNICFLAGTLIATPNGDVPVETLRAGDVVLTRDHGPQVLVWTDSSLITSKDLDRAPNRRAVRIEAGALGDGLPNRDLLVSAQHRLLVKGADGQEYLVAARQLIMAGYPGVSVARDLTEFELVHIAFATHEIVSAEGAPAESFYTGEMALHGLSALQRIALTKVFPALLQGQNPMVPARPFATHRELAALGQTASA</sequence>
<evidence type="ECO:0000259" key="1">
    <source>
        <dbReference type="Pfam" id="PF13403"/>
    </source>
</evidence>
<dbReference type="Pfam" id="PF13403">
    <property type="entry name" value="Hint_2"/>
    <property type="match status" value="1"/>
</dbReference>
<dbReference type="Proteomes" id="UP000316225">
    <property type="component" value="Unassembled WGS sequence"/>
</dbReference>
<dbReference type="SUPFAM" id="SSF51294">
    <property type="entry name" value="Hedgehog/intein (Hint) domain"/>
    <property type="match status" value="1"/>
</dbReference>
<dbReference type="InterPro" id="IPR036844">
    <property type="entry name" value="Hint_dom_sf"/>
</dbReference>
<accession>A0A562NW78</accession>
<dbReference type="Gene3D" id="2.170.16.10">
    <property type="entry name" value="Hedgehog/Intein (Hint) domain"/>
    <property type="match status" value="1"/>
</dbReference>
<comment type="caution">
    <text evidence="2">The sequence shown here is derived from an EMBL/GenBank/DDBJ whole genome shotgun (WGS) entry which is preliminary data.</text>
</comment>
<gene>
    <name evidence="2" type="ORF">IQ24_01315</name>
</gene>
<keyword evidence="3" id="KW-1185">Reference proteome</keyword>
<evidence type="ECO:0000313" key="3">
    <source>
        <dbReference type="Proteomes" id="UP000316225"/>
    </source>
</evidence>